<dbReference type="AlphaFoldDB" id="A0A6N9Q296"/>
<proteinExistence type="predicted"/>
<evidence type="ECO:0000313" key="4">
    <source>
        <dbReference type="EMBL" id="NBI28740.1"/>
    </source>
</evidence>
<evidence type="ECO:0000259" key="3">
    <source>
        <dbReference type="Pfam" id="PF07992"/>
    </source>
</evidence>
<keyword evidence="5" id="KW-1185">Reference proteome</keyword>
<dbReference type="Proteomes" id="UP000448943">
    <property type="component" value="Unassembled WGS sequence"/>
</dbReference>
<protein>
    <submittedName>
        <fullName evidence="4">FAD-dependent oxidoreductase</fullName>
    </submittedName>
</protein>
<sequence>MIDVFIVGAGPAGLSAANVCAKNGLKVKVVDEFMKAGGRLLGQLHEEPDGTWWNGIEEAKKLNDEAQQLKVEVDCGVSVYNIKKQNKSWKVYTTKGKFQTKALLLATGAAETAIPIPGWTLPGVMSIGAAQVMTNVHRVKVGDRGVVVGINILSAAITRELQLAGIEVSSMYLPGKNIATGDHGNPILTMKSMLKVASLAPSKLIRIGSKLMKSESLHPLALKFYPKSGIKVWGMPVHLRKAVIEIVGEKKVEGVRVAKVDLNGEPIVSTEEFIPVDFVCIAGGLYPLVELAAITGCPFQYVSELGGHVPVHSEKMKTPLEGLYVAGNITGIESAKVAMKQGTVAGYSVVQDLSNKKEAFQVQLKQAIQTVEETRNQAVIQFHPDIRTGRKKVYMSFKDKGLMKKRDFYGT</sequence>
<dbReference type="InterPro" id="IPR023753">
    <property type="entry name" value="FAD/NAD-binding_dom"/>
</dbReference>
<dbReference type="PRINTS" id="PR00469">
    <property type="entry name" value="PNDRDTASEII"/>
</dbReference>
<evidence type="ECO:0000256" key="2">
    <source>
        <dbReference type="SAM" id="Coils"/>
    </source>
</evidence>
<dbReference type="EMBL" id="SIJB01000017">
    <property type="protein sequence ID" value="NBI28740.1"/>
    <property type="molecule type" value="Genomic_DNA"/>
</dbReference>
<dbReference type="PRINTS" id="PR00368">
    <property type="entry name" value="FADPNR"/>
</dbReference>
<dbReference type="Pfam" id="PF07992">
    <property type="entry name" value="Pyr_redox_2"/>
    <property type="match status" value="1"/>
</dbReference>
<dbReference type="RefSeq" id="WP_160645532.1">
    <property type="nucleotide sequence ID" value="NZ_SIJB01000017.1"/>
</dbReference>
<dbReference type="PANTHER" id="PTHR42949:SF3">
    <property type="entry name" value="ANAEROBIC GLYCEROL-3-PHOSPHATE DEHYDROGENASE SUBUNIT B"/>
    <property type="match status" value="1"/>
</dbReference>
<feature type="coiled-coil region" evidence="2">
    <location>
        <begin position="350"/>
        <end position="377"/>
    </location>
</feature>
<evidence type="ECO:0000313" key="5">
    <source>
        <dbReference type="Proteomes" id="UP000448943"/>
    </source>
</evidence>
<dbReference type="InterPro" id="IPR036188">
    <property type="entry name" value="FAD/NAD-bd_sf"/>
</dbReference>
<organism evidence="4 5">
    <name type="scientific">Chengkuizengella marina</name>
    <dbReference type="NCBI Taxonomy" id="2507566"/>
    <lineage>
        <taxon>Bacteria</taxon>
        <taxon>Bacillati</taxon>
        <taxon>Bacillota</taxon>
        <taxon>Bacilli</taxon>
        <taxon>Bacillales</taxon>
        <taxon>Paenibacillaceae</taxon>
        <taxon>Chengkuizengella</taxon>
    </lineage>
</organism>
<dbReference type="PANTHER" id="PTHR42949">
    <property type="entry name" value="ANAEROBIC GLYCEROL-3-PHOSPHATE DEHYDROGENASE SUBUNIT B"/>
    <property type="match status" value="1"/>
</dbReference>
<gene>
    <name evidence="4" type="ORF">ERL59_07195</name>
</gene>
<dbReference type="SUPFAM" id="SSF51905">
    <property type="entry name" value="FAD/NAD(P)-binding domain"/>
    <property type="match status" value="1"/>
</dbReference>
<dbReference type="OrthoDB" id="9776839at2"/>
<feature type="domain" description="FAD/NAD(P)-binding" evidence="3">
    <location>
        <begin position="3"/>
        <end position="342"/>
    </location>
</feature>
<reference evidence="4 5" key="1">
    <citation type="submission" date="2019-01" db="EMBL/GenBank/DDBJ databases">
        <title>Chengkuizengella sp. nov., isolated from deep-sea sediment of East Pacific Ocean.</title>
        <authorList>
            <person name="Yang J."/>
            <person name="Lai Q."/>
            <person name="Shao Z."/>
        </authorList>
    </citation>
    <scope>NUCLEOTIDE SEQUENCE [LARGE SCALE GENOMIC DNA]</scope>
    <source>
        <strain evidence="4 5">YPA3-1-1</strain>
    </source>
</reference>
<accession>A0A6N9Q296</accession>
<comment type="caution">
    <text evidence="4">The sequence shown here is derived from an EMBL/GenBank/DDBJ whole genome shotgun (WGS) entry which is preliminary data.</text>
</comment>
<keyword evidence="1" id="KW-0560">Oxidoreductase</keyword>
<name>A0A6N9Q296_9BACL</name>
<evidence type="ECO:0000256" key="1">
    <source>
        <dbReference type="ARBA" id="ARBA00023002"/>
    </source>
</evidence>
<dbReference type="GO" id="GO:0016491">
    <property type="term" value="F:oxidoreductase activity"/>
    <property type="evidence" value="ECO:0007669"/>
    <property type="project" value="UniProtKB-KW"/>
</dbReference>
<dbReference type="Gene3D" id="3.50.50.60">
    <property type="entry name" value="FAD/NAD(P)-binding domain"/>
    <property type="match status" value="3"/>
</dbReference>
<keyword evidence="2" id="KW-0175">Coiled coil</keyword>
<dbReference type="InterPro" id="IPR051691">
    <property type="entry name" value="Metab_Enz_Cyan_OpOx_G3PDH"/>
</dbReference>